<feature type="domain" description="PX" evidence="9">
    <location>
        <begin position="195"/>
        <end position="311"/>
    </location>
</feature>
<dbReference type="SUPFAM" id="SSF64268">
    <property type="entry name" value="PX domain"/>
    <property type="match status" value="1"/>
</dbReference>
<dbReference type="Proteomes" id="UP000316759">
    <property type="component" value="Unassembled WGS sequence"/>
</dbReference>
<dbReference type="FunFam" id="3.30.1520.10:FF:000004">
    <property type="entry name" value="Sorting nexin"/>
    <property type="match status" value="1"/>
</dbReference>
<dbReference type="AlphaFoldDB" id="A0A504Z232"/>
<evidence type="ECO:0000313" key="10">
    <source>
        <dbReference type="EMBL" id="TPP64587.1"/>
    </source>
</evidence>
<organism evidence="10 11">
    <name type="scientific">Fasciola gigantica</name>
    <name type="common">Giant liver fluke</name>
    <dbReference type="NCBI Taxonomy" id="46835"/>
    <lineage>
        <taxon>Eukaryota</taxon>
        <taxon>Metazoa</taxon>
        <taxon>Spiralia</taxon>
        <taxon>Lophotrochozoa</taxon>
        <taxon>Platyhelminthes</taxon>
        <taxon>Trematoda</taxon>
        <taxon>Digenea</taxon>
        <taxon>Plagiorchiida</taxon>
        <taxon>Echinostomata</taxon>
        <taxon>Echinostomatoidea</taxon>
        <taxon>Fasciolidae</taxon>
        <taxon>Fasciola</taxon>
    </lineage>
</organism>
<dbReference type="Gene3D" id="2.30.30.40">
    <property type="entry name" value="SH3 Domains"/>
    <property type="match status" value="1"/>
</dbReference>
<dbReference type="Gene3D" id="3.30.1520.10">
    <property type="entry name" value="Phox-like domain"/>
    <property type="match status" value="1"/>
</dbReference>
<dbReference type="GO" id="GO:0030659">
    <property type="term" value="C:cytoplasmic vesicle membrane"/>
    <property type="evidence" value="ECO:0007669"/>
    <property type="project" value="UniProtKB-SubCell"/>
</dbReference>
<evidence type="ECO:0000256" key="2">
    <source>
        <dbReference type="ARBA" id="ARBA00010883"/>
    </source>
</evidence>
<feature type="domain" description="SH3" evidence="8">
    <location>
        <begin position="1"/>
        <end position="59"/>
    </location>
</feature>
<protein>
    <submittedName>
        <fullName evidence="10">Sorting nexin 9 variant</fullName>
    </submittedName>
</protein>
<keyword evidence="5" id="KW-0968">Cytoplasmic vesicle</keyword>
<dbReference type="GO" id="GO:0006897">
    <property type="term" value="P:endocytosis"/>
    <property type="evidence" value="ECO:0007669"/>
    <property type="project" value="TreeGrafter"/>
</dbReference>
<dbReference type="InterPro" id="IPR036028">
    <property type="entry name" value="SH3-like_dom_sf"/>
</dbReference>
<dbReference type="SUPFAM" id="SSF50044">
    <property type="entry name" value="SH3-domain"/>
    <property type="match status" value="1"/>
</dbReference>
<comment type="subcellular location">
    <subcellularLocation>
        <location evidence="1">Cytoplasmic vesicle membrane</location>
    </subcellularLocation>
</comment>
<keyword evidence="3 6" id="KW-0728">SH3 domain</keyword>
<dbReference type="GO" id="GO:0097320">
    <property type="term" value="P:plasma membrane tubulation"/>
    <property type="evidence" value="ECO:0007669"/>
    <property type="project" value="TreeGrafter"/>
</dbReference>
<dbReference type="PROSITE" id="PS50195">
    <property type="entry name" value="PX"/>
    <property type="match status" value="1"/>
</dbReference>
<dbReference type="PRINTS" id="PR00452">
    <property type="entry name" value="SH3DOMAIN"/>
</dbReference>
<keyword evidence="11" id="KW-1185">Reference proteome</keyword>
<feature type="region of interest" description="Disordered" evidence="7">
    <location>
        <begin position="86"/>
        <end position="140"/>
    </location>
</feature>
<dbReference type="Pfam" id="PF00018">
    <property type="entry name" value="SH3_1"/>
    <property type="match status" value="1"/>
</dbReference>
<dbReference type="GO" id="GO:0005886">
    <property type="term" value="C:plasma membrane"/>
    <property type="evidence" value="ECO:0007669"/>
    <property type="project" value="TreeGrafter"/>
</dbReference>
<dbReference type="GO" id="GO:0016197">
    <property type="term" value="P:endosomal transport"/>
    <property type="evidence" value="ECO:0007669"/>
    <property type="project" value="TreeGrafter"/>
</dbReference>
<dbReference type="InterPro" id="IPR036871">
    <property type="entry name" value="PX_dom_sf"/>
</dbReference>
<reference evidence="10 11" key="1">
    <citation type="submission" date="2019-04" db="EMBL/GenBank/DDBJ databases">
        <title>Annotation for the trematode Fasciola gigantica.</title>
        <authorList>
            <person name="Choi Y.-J."/>
        </authorList>
    </citation>
    <scope>NUCLEOTIDE SEQUENCE [LARGE SCALE GENOMIC DNA]</scope>
    <source>
        <strain evidence="10">Uganda_cow_1</strain>
    </source>
</reference>
<dbReference type="PANTHER" id="PTHR45827:SF1">
    <property type="entry name" value="SORTING NEXIN"/>
    <property type="match status" value="1"/>
</dbReference>
<dbReference type="CDD" id="cd11763">
    <property type="entry name" value="SH3_SNX9_like"/>
    <property type="match status" value="1"/>
</dbReference>
<evidence type="ECO:0000256" key="7">
    <source>
        <dbReference type="SAM" id="MobiDB-lite"/>
    </source>
</evidence>
<feature type="compositionally biased region" description="Polar residues" evidence="7">
    <location>
        <begin position="117"/>
        <end position="126"/>
    </location>
</feature>
<proteinExistence type="inferred from homology"/>
<dbReference type="EMBL" id="SUNJ01004242">
    <property type="protein sequence ID" value="TPP64587.1"/>
    <property type="molecule type" value="Genomic_DNA"/>
</dbReference>
<evidence type="ECO:0000256" key="5">
    <source>
        <dbReference type="ARBA" id="ARBA00023329"/>
    </source>
</evidence>
<evidence type="ECO:0000259" key="9">
    <source>
        <dbReference type="PROSITE" id="PS50195"/>
    </source>
</evidence>
<dbReference type="PROSITE" id="PS50002">
    <property type="entry name" value="SH3"/>
    <property type="match status" value="1"/>
</dbReference>
<comment type="similarity">
    <text evidence="2">Belongs to the sorting nexin family.</text>
</comment>
<dbReference type="InterPro" id="IPR001452">
    <property type="entry name" value="SH3_domain"/>
</dbReference>
<dbReference type="GO" id="GO:0035091">
    <property type="term" value="F:phosphatidylinositol binding"/>
    <property type="evidence" value="ECO:0007669"/>
    <property type="project" value="InterPro"/>
</dbReference>
<evidence type="ECO:0000259" key="8">
    <source>
        <dbReference type="PROSITE" id="PS50002"/>
    </source>
</evidence>
<dbReference type="STRING" id="46835.A0A504Z232"/>
<dbReference type="SMART" id="SM00312">
    <property type="entry name" value="PX"/>
    <property type="match status" value="1"/>
</dbReference>
<evidence type="ECO:0000256" key="6">
    <source>
        <dbReference type="PROSITE-ProRule" id="PRU00192"/>
    </source>
</evidence>
<sequence length="311" mass="35112">MRARVIYDFSAQAEGELSVAAGEEVTITDQSVGSGWWSARNDFGREGLIPSSFVEPLDIPEPNIPPPPPPQMTTYGDASAVQDWDDDWDSDESDHGSMVQPNATDRFLGPSTRKQSENTSCSSRTFGQVPGSGPTPIHTDSMRLVPLRKGFPRSFLRSGGDDFLLNNDPPTLPQTEAIIEFVNGIFVWRPLDTPIQCKISSFHKDSKMKGIKSFIAYQLNTSLTKAHVSRRYKHFDWLYCRLVAKYPCVRIPPLPEKAITGRYEDEFVDERRKLLQLWLDRMCKHPVVAQSHVFIHFLTCADVKVSFFLSD</sequence>
<dbReference type="OrthoDB" id="10254720at2759"/>
<gene>
    <name evidence="10" type="ORF">FGIG_02189</name>
</gene>
<dbReference type="SMART" id="SM00326">
    <property type="entry name" value="SH3"/>
    <property type="match status" value="1"/>
</dbReference>
<evidence type="ECO:0000313" key="11">
    <source>
        <dbReference type="Proteomes" id="UP000316759"/>
    </source>
</evidence>
<dbReference type="Pfam" id="PF00787">
    <property type="entry name" value="PX"/>
    <property type="match status" value="1"/>
</dbReference>
<keyword evidence="4" id="KW-0472">Membrane</keyword>
<evidence type="ECO:0000256" key="4">
    <source>
        <dbReference type="ARBA" id="ARBA00023136"/>
    </source>
</evidence>
<comment type="caution">
    <text evidence="10">The sequence shown here is derived from an EMBL/GenBank/DDBJ whole genome shotgun (WGS) entry which is preliminary data.</text>
</comment>
<evidence type="ECO:0000256" key="3">
    <source>
        <dbReference type="ARBA" id="ARBA00022443"/>
    </source>
</evidence>
<accession>A0A504Z232</accession>
<dbReference type="InterPro" id="IPR001683">
    <property type="entry name" value="PX_dom"/>
</dbReference>
<name>A0A504Z232_FASGI</name>
<evidence type="ECO:0000256" key="1">
    <source>
        <dbReference type="ARBA" id="ARBA00004156"/>
    </source>
</evidence>
<dbReference type="PANTHER" id="PTHR45827">
    <property type="entry name" value="SORTING NEXIN"/>
    <property type="match status" value="1"/>
</dbReference>